<name>A0A4U6V8A7_SETVI</name>
<dbReference type="Pfam" id="PF26133">
    <property type="entry name" value="DUF8039"/>
    <property type="match status" value="1"/>
</dbReference>
<evidence type="ECO:0000313" key="3">
    <source>
        <dbReference type="EMBL" id="TKW25490.1"/>
    </source>
</evidence>
<evidence type="ECO:0000259" key="2">
    <source>
        <dbReference type="Pfam" id="PF26133"/>
    </source>
</evidence>
<dbReference type="AlphaFoldDB" id="A0A4U6V8A7"/>
<feature type="region of interest" description="Disordered" evidence="1">
    <location>
        <begin position="75"/>
        <end position="109"/>
    </location>
</feature>
<organism evidence="3 4">
    <name type="scientific">Setaria viridis</name>
    <name type="common">Green bristlegrass</name>
    <name type="synonym">Setaria italica subsp. viridis</name>
    <dbReference type="NCBI Taxonomy" id="4556"/>
    <lineage>
        <taxon>Eukaryota</taxon>
        <taxon>Viridiplantae</taxon>
        <taxon>Streptophyta</taxon>
        <taxon>Embryophyta</taxon>
        <taxon>Tracheophyta</taxon>
        <taxon>Spermatophyta</taxon>
        <taxon>Magnoliopsida</taxon>
        <taxon>Liliopsida</taxon>
        <taxon>Poales</taxon>
        <taxon>Poaceae</taxon>
        <taxon>PACMAD clade</taxon>
        <taxon>Panicoideae</taxon>
        <taxon>Panicodae</taxon>
        <taxon>Paniceae</taxon>
        <taxon>Cenchrinae</taxon>
        <taxon>Setaria</taxon>
    </lineage>
</organism>
<dbReference type="Gramene" id="TKW25490">
    <property type="protein sequence ID" value="TKW25490"/>
    <property type="gene ID" value="SEVIR_3G123500v2"/>
</dbReference>
<keyword evidence="4" id="KW-1185">Reference proteome</keyword>
<proteinExistence type="predicted"/>
<protein>
    <recommendedName>
        <fullName evidence="2">DUF8039 domain-containing protein</fullName>
    </recommendedName>
</protein>
<feature type="region of interest" description="Disordered" evidence="1">
    <location>
        <begin position="533"/>
        <end position="572"/>
    </location>
</feature>
<dbReference type="EMBL" id="CM016554">
    <property type="protein sequence ID" value="TKW25490.1"/>
    <property type="molecule type" value="Genomic_DNA"/>
</dbReference>
<accession>A0A4U6V8A7</accession>
<gene>
    <name evidence="3" type="ORF">SEVIR_3G123500v2</name>
</gene>
<feature type="domain" description="DUF8039" evidence="2">
    <location>
        <begin position="432"/>
        <end position="523"/>
    </location>
</feature>
<evidence type="ECO:0000313" key="4">
    <source>
        <dbReference type="Proteomes" id="UP000298652"/>
    </source>
</evidence>
<feature type="compositionally biased region" description="Basic residues" evidence="1">
    <location>
        <begin position="94"/>
        <end position="104"/>
    </location>
</feature>
<sequence length="572" mass="63841">MEKGFPGAGDGDVFQNEMDQIASQMPSWEDEANIHVESGDEDNDGPEIGAGAWEEGVWQDPLDPHPLPLRERHSTMDFDPDYNPNSSEMATTGRRAKVKKRRGERGRNQYPEGKWRVDVVSPAGEPTKPPMVRSKEILDPSISDWLLVPGGRKEAMWELLKQTFILPTLEELRKQVKHYTRKQLGEVFRRWSGELNDKYVKKGPTPFNEYGSITPAQWDEFIRQKTSPEALALNQRIRELVLSNIHKVHLRPGGYRGKIDKWWHDKEATIAAGQPNPFEGLDERGWQWLAARKHTIVYGKPTFSTPETNQVAKNIYDLFERQRKGEFVSNRDKDVLSSRGFLELSMKDGFERDRASYNSHSHYKEYLREAVEKALQTRFKDFLLATLVEQQQSGEANIQMPMVMMSHPLQGQADTPVYAPSSVGSMIAQPNPIDSICISTPWSLHIPVGRAGKTKEVAKGLAIPVGGLFEGKPIPRYYACVTVLEINSNYGDHKTYIPTAKGVHCLGQSVGNTILWYKRDIILSSVPSEHALVDSTPPGGAARGATTTTCGPARGATTKIGGPARGATATTG</sequence>
<reference evidence="3" key="1">
    <citation type="submission" date="2019-03" db="EMBL/GenBank/DDBJ databases">
        <title>WGS assembly of Setaria viridis.</title>
        <authorList>
            <person name="Huang P."/>
            <person name="Jenkins J."/>
            <person name="Grimwood J."/>
            <person name="Barry K."/>
            <person name="Healey A."/>
            <person name="Mamidi S."/>
            <person name="Sreedasyam A."/>
            <person name="Shu S."/>
            <person name="Feldman M."/>
            <person name="Wu J."/>
            <person name="Yu Y."/>
            <person name="Chen C."/>
            <person name="Johnson J."/>
            <person name="Rokhsar D."/>
            <person name="Baxter I."/>
            <person name="Schmutz J."/>
            <person name="Brutnell T."/>
            <person name="Kellogg E."/>
        </authorList>
    </citation>
    <scope>NUCLEOTIDE SEQUENCE [LARGE SCALE GENOMIC DNA]</scope>
</reference>
<dbReference type="PANTHER" id="PTHR33018:SF19">
    <property type="entry name" value="OS12G0558775 PROTEIN"/>
    <property type="match status" value="1"/>
</dbReference>
<dbReference type="OMA" id="KEAMWEL"/>
<dbReference type="PANTHER" id="PTHR33018">
    <property type="entry name" value="OS10G0338966 PROTEIN-RELATED"/>
    <property type="match status" value="1"/>
</dbReference>
<dbReference type="InterPro" id="IPR058352">
    <property type="entry name" value="DUF8039"/>
</dbReference>
<dbReference type="Proteomes" id="UP000298652">
    <property type="component" value="Chromosome 3"/>
</dbReference>
<evidence type="ECO:0000256" key="1">
    <source>
        <dbReference type="SAM" id="MobiDB-lite"/>
    </source>
</evidence>
<feature type="compositionally biased region" description="Low complexity" evidence="1">
    <location>
        <begin position="536"/>
        <end position="572"/>
    </location>
</feature>